<dbReference type="Pfam" id="PF00282">
    <property type="entry name" value="Pyridoxal_deC"/>
    <property type="match status" value="1"/>
</dbReference>
<dbReference type="InterPro" id="IPR002129">
    <property type="entry name" value="PyrdxlP-dep_de-COase"/>
</dbReference>
<comment type="caution">
    <text evidence="8">The sequence shown here is derived from an EMBL/GenBank/DDBJ whole genome shotgun (WGS) entry which is preliminary data.</text>
</comment>
<dbReference type="AlphaFoldDB" id="A0A814GM42"/>
<dbReference type="EMBL" id="CAJNOM010000132">
    <property type="protein sequence ID" value="CAF1110815.1"/>
    <property type="molecule type" value="Genomic_DNA"/>
</dbReference>
<dbReference type="GO" id="GO:0019752">
    <property type="term" value="P:carboxylic acid metabolic process"/>
    <property type="evidence" value="ECO:0007669"/>
    <property type="project" value="InterPro"/>
</dbReference>
<evidence type="ECO:0000259" key="7">
    <source>
        <dbReference type="Pfam" id="PF22937"/>
    </source>
</evidence>
<feature type="region of interest" description="Disordered" evidence="6">
    <location>
        <begin position="684"/>
        <end position="712"/>
    </location>
</feature>
<protein>
    <recommendedName>
        <fullName evidence="4">Pyridoxal-dependent decarboxylase domain-containing protein 1</fullName>
    </recommendedName>
</protein>
<feature type="domain" description="PDXDC1-like third" evidence="7">
    <location>
        <begin position="492"/>
        <end position="597"/>
    </location>
</feature>
<sequence>MTSEKPDIEQNDKVIITNESSIVFNEEKTIELNNRLKNDFMSYCFSFLHEDEEARQCIQIVWNKYLECVGDVAMLSAFFDTLPYHIKTSVLPKYQNEIIQWCEKLFHIHSHALLCSTYYSETFQRVIRYALKPNQYKKAIIYIPMDFDPNLKIDLTSSLSNIKFEHISNKTSHEDMIDINRFEELIKRDINDSVSYPFMIIANAGSALLGRCDELKEIKQICERYNIWLHVIGDLLGSLALLSTIKDNVNISCDSLTMDIMKLFGIQNLPYLTFFLRSTTDINETDEQNSLQRSSHPLDDFILHSPSVSFLSVWSISQRCSNENIFYHMKQSFDLANLLLTRLKQIKTIHIINDEDNHETYTYQRICSGDAPNDVLPKSLVIFRFQSDNIAELENIDNLTGYLDLLNLWLFDKLSHQHPKINLELLKSVHFQISKPNEPIQNQIAAHALRFAPLEHLLDVIDENDMQLFLDDIQRFSDILIATMTARANLASTVSKYSNLLSIPIQNWAGIGAVRYIPSNINPTNMDEISNYEINIIQSELARQLQTNDSAFSLSGGGTDETDSLLYLRLGMIRKREDLDILLQKISNVGKEAESSIKYAEDMAEKIKAGIEKAEKDLQDENLQLLAQDGLLRQLPIVSNLMSWWSPAPSASATATKGRSFDLNSGRIESTEDTYVYRMQIRRQSHHAPTHNDTTSDNSDNIINSTDQKTNE</sequence>
<keyword evidence="3" id="KW-0456">Lyase</keyword>
<feature type="compositionally biased region" description="Polar residues" evidence="6">
    <location>
        <begin position="691"/>
        <end position="712"/>
    </location>
</feature>
<dbReference type="Pfam" id="PF22937">
    <property type="entry name" value="PDXDC1-like_cen2"/>
    <property type="match status" value="1"/>
</dbReference>
<dbReference type="InterPro" id="IPR050477">
    <property type="entry name" value="GrpII_AminoAcid_Decarb"/>
</dbReference>
<evidence type="ECO:0000313" key="8">
    <source>
        <dbReference type="EMBL" id="CAF0998330.1"/>
    </source>
</evidence>
<keyword evidence="2" id="KW-0663">Pyridoxal phosphate</keyword>
<evidence type="ECO:0000256" key="3">
    <source>
        <dbReference type="ARBA" id="ARBA00023239"/>
    </source>
</evidence>
<dbReference type="OrthoDB" id="2161780at2759"/>
<gene>
    <name evidence="8" type="ORF">BJG266_LOCUS15786</name>
    <name evidence="9" type="ORF">QVE165_LOCUS20830</name>
</gene>
<evidence type="ECO:0000256" key="1">
    <source>
        <dbReference type="ARBA" id="ARBA00001933"/>
    </source>
</evidence>
<evidence type="ECO:0000256" key="2">
    <source>
        <dbReference type="ARBA" id="ARBA00022898"/>
    </source>
</evidence>
<dbReference type="InterPro" id="IPR015424">
    <property type="entry name" value="PyrdxlP-dep_Trfase"/>
</dbReference>
<evidence type="ECO:0000256" key="4">
    <source>
        <dbReference type="ARBA" id="ARBA00047190"/>
    </source>
</evidence>
<dbReference type="GO" id="GO:0016830">
    <property type="term" value="F:carbon-carbon lyase activity"/>
    <property type="evidence" value="ECO:0007669"/>
    <property type="project" value="InterPro"/>
</dbReference>
<dbReference type="GO" id="GO:0030170">
    <property type="term" value="F:pyridoxal phosphate binding"/>
    <property type="evidence" value="ECO:0007669"/>
    <property type="project" value="InterPro"/>
</dbReference>
<dbReference type="PANTHER" id="PTHR42735:SF1">
    <property type="entry name" value="PYRIDOXAL-DEPENDENT DECARBOXYLASE DOMAIN-CONTAINING PROTEIN 1-RELATED"/>
    <property type="match status" value="1"/>
</dbReference>
<evidence type="ECO:0000256" key="5">
    <source>
        <dbReference type="SAM" id="Coils"/>
    </source>
</evidence>
<name>A0A814GM42_9BILA</name>
<organism evidence="8 11">
    <name type="scientific">Adineta steineri</name>
    <dbReference type="NCBI Taxonomy" id="433720"/>
    <lineage>
        <taxon>Eukaryota</taxon>
        <taxon>Metazoa</taxon>
        <taxon>Spiralia</taxon>
        <taxon>Gnathifera</taxon>
        <taxon>Rotifera</taxon>
        <taxon>Eurotatoria</taxon>
        <taxon>Bdelloidea</taxon>
        <taxon>Adinetida</taxon>
        <taxon>Adinetidae</taxon>
        <taxon>Adineta</taxon>
    </lineage>
</organism>
<keyword evidence="10" id="KW-1185">Reference proteome</keyword>
<dbReference type="Gene3D" id="3.40.640.10">
    <property type="entry name" value="Type I PLP-dependent aspartate aminotransferase-like (Major domain)"/>
    <property type="match status" value="1"/>
</dbReference>
<feature type="coiled-coil region" evidence="5">
    <location>
        <begin position="597"/>
        <end position="624"/>
    </location>
</feature>
<dbReference type="InterPro" id="IPR055102">
    <property type="entry name" value="PDXDC1-like_3rd"/>
</dbReference>
<evidence type="ECO:0000313" key="11">
    <source>
        <dbReference type="Proteomes" id="UP000663877"/>
    </source>
</evidence>
<keyword evidence="5" id="KW-0175">Coiled coil</keyword>
<dbReference type="SUPFAM" id="SSF53383">
    <property type="entry name" value="PLP-dependent transferases"/>
    <property type="match status" value="1"/>
</dbReference>
<evidence type="ECO:0000313" key="9">
    <source>
        <dbReference type="EMBL" id="CAF1110815.1"/>
    </source>
</evidence>
<evidence type="ECO:0000256" key="6">
    <source>
        <dbReference type="SAM" id="MobiDB-lite"/>
    </source>
</evidence>
<comment type="cofactor">
    <cofactor evidence="1">
        <name>pyridoxal 5'-phosphate</name>
        <dbReference type="ChEBI" id="CHEBI:597326"/>
    </cofactor>
</comment>
<dbReference type="Proteomes" id="UP000663832">
    <property type="component" value="Unassembled WGS sequence"/>
</dbReference>
<dbReference type="InterPro" id="IPR015421">
    <property type="entry name" value="PyrdxlP-dep_Trfase_major"/>
</dbReference>
<proteinExistence type="predicted"/>
<reference evidence="8" key="1">
    <citation type="submission" date="2021-02" db="EMBL/GenBank/DDBJ databases">
        <authorList>
            <person name="Nowell W R."/>
        </authorList>
    </citation>
    <scope>NUCLEOTIDE SEQUENCE</scope>
</reference>
<dbReference type="Proteomes" id="UP000663877">
    <property type="component" value="Unassembled WGS sequence"/>
</dbReference>
<accession>A0A814GM42</accession>
<dbReference type="PANTHER" id="PTHR42735">
    <property type="match status" value="1"/>
</dbReference>
<evidence type="ECO:0000313" key="10">
    <source>
        <dbReference type="Proteomes" id="UP000663832"/>
    </source>
</evidence>
<dbReference type="EMBL" id="CAJNOI010000071">
    <property type="protein sequence ID" value="CAF0998330.1"/>
    <property type="molecule type" value="Genomic_DNA"/>
</dbReference>